<dbReference type="EMBL" id="CP074402">
    <property type="protein sequence ID" value="QVJ00967.1"/>
    <property type="molecule type" value="Genomic_DNA"/>
</dbReference>
<keyword evidence="3" id="KW-1185">Reference proteome</keyword>
<evidence type="ECO:0000256" key="1">
    <source>
        <dbReference type="SAM" id="MobiDB-lite"/>
    </source>
</evidence>
<evidence type="ECO:0000313" key="2">
    <source>
        <dbReference type="EMBL" id="QVJ00967.1"/>
    </source>
</evidence>
<feature type="region of interest" description="Disordered" evidence="1">
    <location>
        <begin position="136"/>
        <end position="157"/>
    </location>
</feature>
<organism evidence="2 3">
    <name type="scientific">Nocardiopsis eucommiae</name>
    <dbReference type="NCBI Taxonomy" id="2831970"/>
    <lineage>
        <taxon>Bacteria</taxon>
        <taxon>Bacillati</taxon>
        <taxon>Actinomycetota</taxon>
        <taxon>Actinomycetes</taxon>
        <taxon>Streptosporangiales</taxon>
        <taxon>Nocardiopsidaceae</taxon>
        <taxon>Nocardiopsis</taxon>
    </lineage>
</organism>
<reference evidence="2" key="1">
    <citation type="submission" date="2021-05" db="EMBL/GenBank/DDBJ databases">
        <authorList>
            <person name="Kaiqin L."/>
            <person name="Jian G."/>
        </authorList>
    </citation>
    <scope>NUCLEOTIDE SEQUENCE</scope>
    <source>
        <strain evidence="2">HDS5</strain>
    </source>
</reference>
<proteinExistence type="predicted"/>
<sequence>MAWEEATRALTYGSGTLRLWASDIGTYRAERASIQRRWDEAKADAESAVSNISSKPNMHGSLSSAPVKAEKIEELETLRTELLSEHSGRWETLMEQADQTKKDLRDGPGEATLERLVEAGLLTGAQLTYLGDAVPSMVPDELTGDEPPQSSTCGGPP</sequence>
<dbReference type="Proteomes" id="UP000682416">
    <property type="component" value="Chromosome"/>
</dbReference>
<evidence type="ECO:0000313" key="3">
    <source>
        <dbReference type="Proteomes" id="UP000682416"/>
    </source>
</evidence>
<accession>A0A975QK49</accession>
<gene>
    <name evidence="2" type="ORF">KGD82_21935</name>
</gene>
<name>A0A975QK49_9ACTN</name>
<protein>
    <submittedName>
        <fullName evidence="2">Uncharacterized protein</fullName>
    </submittedName>
</protein>
<dbReference type="AlphaFoldDB" id="A0A975QK49"/>
<dbReference type="KEGG" id="nec:KGD82_21935"/>
<feature type="compositionally biased region" description="Polar residues" evidence="1">
    <location>
        <begin position="148"/>
        <end position="157"/>
    </location>
</feature>